<organism evidence="2">
    <name type="scientific">viral metagenome</name>
    <dbReference type="NCBI Taxonomy" id="1070528"/>
    <lineage>
        <taxon>unclassified sequences</taxon>
        <taxon>metagenomes</taxon>
        <taxon>organismal metagenomes</taxon>
    </lineage>
</organism>
<dbReference type="AlphaFoldDB" id="A0A6C0DX46"/>
<name>A0A6C0DX46_9ZZZZ</name>
<proteinExistence type="predicted"/>
<reference evidence="2" key="1">
    <citation type="journal article" date="2020" name="Nature">
        <title>Giant virus diversity and host interactions through global metagenomics.</title>
        <authorList>
            <person name="Schulz F."/>
            <person name="Roux S."/>
            <person name="Paez-Espino D."/>
            <person name="Jungbluth S."/>
            <person name="Walsh D.A."/>
            <person name="Denef V.J."/>
            <person name="McMahon K.D."/>
            <person name="Konstantinidis K.T."/>
            <person name="Eloe-Fadrosh E.A."/>
            <person name="Kyrpides N.C."/>
            <person name="Woyke T."/>
        </authorList>
    </citation>
    <scope>NUCLEOTIDE SEQUENCE</scope>
    <source>
        <strain evidence="2">GVMAG-M-3300023174-92</strain>
    </source>
</reference>
<accession>A0A6C0DX46</accession>
<feature type="region of interest" description="Disordered" evidence="1">
    <location>
        <begin position="539"/>
        <end position="639"/>
    </location>
</feature>
<protein>
    <submittedName>
        <fullName evidence="2">Uncharacterized protein</fullName>
    </submittedName>
</protein>
<dbReference type="EMBL" id="MN739691">
    <property type="protein sequence ID" value="QHT21427.1"/>
    <property type="molecule type" value="Genomic_DNA"/>
</dbReference>
<evidence type="ECO:0000313" key="2">
    <source>
        <dbReference type="EMBL" id="QHT21427.1"/>
    </source>
</evidence>
<sequence length="639" mass="74849">MSFYIRAIKLMLDTNIPKQSIVPFTKSMLYHPLLKDVDDLDEYPYFTMDGLYPAMLIYNMSYSDQVRFFFNKTNMEYIMKRNSRVITDTNSQDATSPKKMDTLSISQENIMTMLRTLFPTKYPYKNNVMSSFAYITEQIDYYINPLDILPTVLRQMFIKEKADYSYLKINGKVYTVTQVVWLNDLYNHTEYKDLIDKLIKLNKFKEKEVKKLKDEYLKKDSLLKKKYTHMKQPDDINYDFNLENERKAKTDVSGKEIKRYNDAKEAIEYIIQIIPKIHNKTTQDFTIDEMARVVEYHKLLSGSEYRNYYRNVSTETRKYFDNMQRDVNDMRYLDYAISYLEKPGIDIQIEKDKPENRDRFKSRYPIYTNFIETIKGFILPKRDSSNPMFQTTFDEFISNTEVNGLFNYVLDPTNGKKTLENAFEELNTLNTLNGKLKIEKEDINNDEFEYMNRKNTGVTILSSAGDNGPYYQIYIQINTVGGELTDDNYSVIDCMYKGEYLGENLEYLLNSSLKTITGLNTVRVFFDITQGDAKQLIQGDSEKSAEANANQIKGVPTSETVAEPKEPVKKPTRETVAEPKEPVKNPTRETVAEPKEPVKNPTRETVAEPKTVKRGGRDATKKNGRFNARHRFMQTMRKY</sequence>
<evidence type="ECO:0000256" key="1">
    <source>
        <dbReference type="SAM" id="MobiDB-lite"/>
    </source>
</evidence>
<feature type="compositionally biased region" description="Basic residues" evidence="1">
    <location>
        <begin position="622"/>
        <end position="639"/>
    </location>
</feature>
<feature type="compositionally biased region" description="Basic and acidic residues" evidence="1">
    <location>
        <begin position="562"/>
        <end position="621"/>
    </location>
</feature>